<evidence type="ECO:0000313" key="3">
    <source>
        <dbReference type="Proteomes" id="UP000013827"/>
    </source>
</evidence>
<dbReference type="HOGENOM" id="CLU_599132_0_0_1"/>
<evidence type="ECO:0000256" key="1">
    <source>
        <dbReference type="SAM" id="MobiDB-lite"/>
    </source>
</evidence>
<feature type="region of interest" description="Disordered" evidence="1">
    <location>
        <begin position="1"/>
        <end position="33"/>
    </location>
</feature>
<dbReference type="GeneID" id="17270884"/>
<evidence type="ECO:0008006" key="4">
    <source>
        <dbReference type="Google" id="ProtNLM"/>
    </source>
</evidence>
<evidence type="ECO:0000313" key="2">
    <source>
        <dbReference type="EnsemblProtists" id="EOD25339"/>
    </source>
</evidence>
<name>A0A0D3JPA4_EMIH1</name>
<dbReference type="EnsemblProtists" id="EOD25339">
    <property type="protein sequence ID" value="EOD25339"/>
    <property type="gene ID" value="EMIHUDRAFT_443689"/>
</dbReference>
<keyword evidence="3" id="KW-1185">Reference proteome</keyword>
<dbReference type="PaxDb" id="2903-EOD25339"/>
<protein>
    <recommendedName>
        <fullName evidence="4">Phospholipid scramblase</fullName>
    </recommendedName>
</protein>
<reference evidence="3" key="1">
    <citation type="journal article" date="2013" name="Nature">
        <title>Pan genome of the phytoplankton Emiliania underpins its global distribution.</title>
        <authorList>
            <person name="Read B.A."/>
            <person name="Kegel J."/>
            <person name="Klute M.J."/>
            <person name="Kuo A."/>
            <person name="Lefebvre S.C."/>
            <person name="Maumus F."/>
            <person name="Mayer C."/>
            <person name="Miller J."/>
            <person name="Monier A."/>
            <person name="Salamov A."/>
            <person name="Young J."/>
            <person name="Aguilar M."/>
            <person name="Claverie J.M."/>
            <person name="Frickenhaus S."/>
            <person name="Gonzalez K."/>
            <person name="Herman E.K."/>
            <person name="Lin Y.C."/>
            <person name="Napier J."/>
            <person name="Ogata H."/>
            <person name="Sarno A.F."/>
            <person name="Shmutz J."/>
            <person name="Schroeder D."/>
            <person name="de Vargas C."/>
            <person name="Verret F."/>
            <person name="von Dassow P."/>
            <person name="Valentin K."/>
            <person name="Van de Peer Y."/>
            <person name="Wheeler G."/>
            <person name="Dacks J.B."/>
            <person name="Delwiche C.F."/>
            <person name="Dyhrman S.T."/>
            <person name="Glockner G."/>
            <person name="John U."/>
            <person name="Richards T."/>
            <person name="Worden A.Z."/>
            <person name="Zhang X."/>
            <person name="Grigoriev I.V."/>
            <person name="Allen A.E."/>
            <person name="Bidle K."/>
            <person name="Borodovsky M."/>
            <person name="Bowler C."/>
            <person name="Brownlee C."/>
            <person name="Cock J.M."/>
            <person name="Elias M."/>
            <person name="Gladyshev V.N."/>
            <person name="Groth M."/>
            <person name="Guda C."/>
            <person name="Hadaegh A."/>
            <person name="Iglesias-Rodriguez M.D."/>
            <person name="Jenkins J."/>
            <person name="Jones B.M."/>
            <person name="Lawson T."/>
            <person name="Leese F."/>
            <person name="Lindquist E."/>
            <person name="Lobanov A."/>
            <person name="Lomsadze A."/>
            <person name="Malik S.B."/>
            <person name="Marsh M.E."/>
            <person name="Mackinder L."/>
            <person name="Mock T."/>
            <person name="Mueller-Roeber B."/>
            <person name="Pagarete A."/>
            <person name="Parker M."/>
            <person name="Probert I."/>
            <person name="Quesneville H."/>
            <person name="Raines C."/>
            <person name="Rensing S.A."/>
            <person name="Riano-Pachon D.M."/>
            <person name="Richier S."/>
            <person name="Rokitta S."/>
            <person name="Shiraiwa Y."/>
            <person name="Soanes D.M."/>
            <person name="van der Giezen M."/>
            <person name="Wahlund T.M."/>
            <person name="Williams B."/>
            <person name="Wilson W."/>
            <person name="Wolfe G."/>
            <person name="Wurch L.L."/>
        </authorList>
    </citation>
    <scope>NUCLEOTIDE SEQUENCE</scope>
</reference>
<sequence length="477" mass="52987">MALDPKKPLTKPRAASTTLGMAIDPKKPLTKPPDHAYVRMERERQKARGVTALPPSEWADQTLHYDLVPNDKVIERMAWAGADSTLPDALVGLPSSLRGIFWIDQFLQSSIGKTAAFTGPDNGLFTGQGKNKLWSWRWNTQSTETLAAFGDWPAEWVSHEKQATLPDGRPNPLGTLRYVPNGGGRRGHWTFGKYMASGIYGACCCVDPLLKCCCFPDTFIGYTSVNVTWGLRMNSDFRFNVRDEIKDEKLNPEGLEMILDMAAGDKFVNTAPLFEMRMQWRPYGWVRTTHTIEGAGKDLSAEQWAELKGVLPPPFYYGLKNGGVWGATQYPVIQIVDENGDKTPYYAEYLEWARRVNPQGQYMGTFNPDATGPKCCERCVGGIMTPIMSCMLDCVSGGPVCPCTPCVTWAGCCPCCCADWSPCCEAIGEYGACPCTCLSRLPMTKSNVMPDPEFETLPAVEHPLQRGFVRLQNMHRD</sequence>
<dbReference type="Proteomes" id="UP000013827">
    <property type="component" value="Unassembled WGS sequence"/>
</dbReference>
<dbReference type="RefSeq" id="XP_005777768.1">
    <property type="nucleotide sequence ID" value="XM_005777711.1"/>
</dbReference>
<proteinExistence type="predicted"/>
<organism evidence="2 3">
    <name type="scientific">Emiliania huxleyi (strain CCMP1516)</name>
    <dbReference type="NCBI Taxonomy" id="280463"/>
    <lineage>
        <taxon>Eukaryota</taxon>
        <taxon>Haptista</taxon>
        <taxon>Haptophyta</taxon>
        <taxon>Prymnesiophyceae</taxon>
        <taxon>Isochrysidales</taxon>
        <taxon>Noelaerhabdaceae</taxon>
        <taxon>Emiliania</taxon>
    </lineage>
</organism>
<accession>A0A0D3JPA4</accession>
<dbReference type="KEGG" id="ehx:EMIHUDRAFT_443689"/>
<reference evidence="2" key="2">
    <citation type="submission" date="2024-10" db="UniProtKB">
        <authorList>
            <consortium name="EnsemblProtists"/>
        </authorList>
    </citation>
    <scope>IDENTIFICATION</scope>
</reference>
<feature type="compositionally biased region" description="Basic and acidic residues" evidence="1">
    <location>
        <begin position="24"/>
        <end position="33"/>
    </location>
</feature>
<dbReference type="AlphaFoldDB" id="A0A0D3JPA4"/>